<comment type="subcellular location">
    <subcellularLocation>
        <location evidence="1">Membrane</location>
        <topology evidence="1">Multi-pass membrane protein</topology>
    </subcellularLocation>
</comment>
<keyword evidence="11" id="KW-1185">Reference proteome</keyword>
<feature type="transmembrane region" description="Helical" evidence="9">
    <location>
        <begin position="384"/>
        <end position="409"/>
    </location>
</feature>
<evidence type="ECO:0000256" key="8">
    <source>
        <dbReference type="SAM" id="MobiDB-lite"/>
    </source>
</evidence>
<feature type="transmembrane region" description="Helical" evidence="9">
    <location>
        <begin position="251"/>
        <end position="271"/>
    </location>
</feature>
<feature type="region of interest" description="Disordered" evidence="8">
    <location>
        <begin position="26"/>
        <end position="45"/>
    </location>
</feature>
<evidence type="ECO:0000313" key="11">
    <source>
        <dbReference type="Proteomes" id="UP000006352"/>
    </source>
</evidence>
<feature type="transmembrane region" description="Helical" evidence="9">
    <location>
        <begin position="114"/>
        <end position="138"/>
    </location>
</feature>
<dbReference type="Gene3D" id="1.10.4160.10">
    <property type="entry name" value="Hydantoin permease"/>
    <property type="match status" value="1"/>
</dbReference>
<feature type="transmembrane region" description="Helical" evidence="9">
    <location>
        <begin position="494"/>
        <end position="513"/>
    </location>
</feature>
<evidence type="ECO:0000256" key="1">
    <source>
        <dbReference type="ARBA" id="ARBA00004141"/>
    </source>
</evidence>
<feature type="transmembrane region" description="Helical" evidence="9">
    <location>
        <begin position="291"/>
        <end position="317"/>
    </location>
</feature>
<feature type="transmembrane region" description="Helical" evidence="9">
    <location>
        <begin position="184"/>
        <end position="206"/>
    </location>
</feature>
<feature type="region of interest" description="Disordered" evidence="8">
    <location>
        <begin position="1"/>
        <end position="21"/>
    </location>
</feature>
<feature type="transmembrane region" description="Helical" evidence="9">
    <location>
        <begin position="218"/>
        <end position="239"/>
    </location>
</feature>
<sequence>MSPDEIEELERPGSIMKVDPEKLSLELTSETGCGPRTDDSEKGPPGGIVQRITAVLVQWGVETNGIVPIPEEGRTDPRLYQIFFVWFSANANVLTMAVGTVGPAFYGLGIRDSFLVILVVDVVTSAIPAYFAVFGPKLGTRGMVQSRFSWGYYGASIPSILNIVSLQGYLILNTIIGGQTLGSISAHLGASLGIVIIGITTLVVVFSGYRVLHWYETYVWIPNVVALIVMLGVSGKHLVNAPLSSPFPTSASAMMTFGATLAATVVSYAPLTPDYGVYHDHKASTGRIFAYAYLGLLVSSLPVHLLGAAFAATALYVPSWQAGLGNGNNIGGLIAAVLSPAGGFGKFLLVPLSLTAPSQCAPAMYTACTSLMTVSARFARIPRYVLAMISTAILIPVAIVGSTTFYAIFSDILGFIGYWIAPFCAIVLTEHFMYRRNLWTSYHVLEAWDLPSHPNLPRGFAALSTFVITIGFIVLCMEQEWWTGPIARSGTGDVGMLLGFVVGVIVYGCARALERKWENRNGVIW</sequence>
<name>J4I1I9_9APHY</name>
<evidence type="ECO:0000256" key="9">
    <source>
        <dbReference type="SAM" id="Phobius"/>
    </source>
</evidence>
<dbReference type="OrthoDB" id="2116389at2759"/>
<evidence type="ECO:0000256" key="2">
    <source>
        <dbReference type="ARBA" id="ARBA00008974"/>
    </source>
</evidence>
<dbReference type="EMBL" id="HE797198">
    <property type="protein sequence ID" value="CCM05632.1"/>
    <property type="molecule type" value="Genomic_DNA"/>
</dbReference>
<protein>
    <recommendedName>
        <fullName evidence="12">Purine-cytosine permease</fullName>
    </recommendedName>
</protein>
<feature type="transmembrane region" description="Helical" evidence="9">
    <location>
        <begin position="455"/>
        <end position="474"/>
    </location>
</feature>
<dbReference type="InParanoid" id="J4I1I9"/>
<evidence type="ECO:0000256" key="7">
    <source>
        <dbReference type="PIRNR" id="PIRNR002744"/>
    </source>
</evidence>
<reference evidence="10 11" key="1">
    <citation type="journal article" date="2012" name="Appl. Environ. Microbiol.">
        <title>Short-read sequencing for genomic analysis of the brown rot fungus Fibroporia radiculosa.</title>
        <authorList>
            <person name="Tang J.D."/>
            <person name="Perkins A.D."/>
            <person name="Sonstegard T.S."/>
            <person name="Schroeder S.G."/>
            <person name="Burgess S.C."/>
            <person name="Diehl S.V."/>
        </authorList>
    </citation>
    <scope>NUCLEOTIDE SEQUENCE [LARGE SCALE GENOMIC DNA]</scope>
    <source>
        <strain evidence="10 11">TFFH 294</strain>
    </source>
</reference>
<feature type="transmembrane region" description="Helical" evidence="9">
    <location>
        <begin position="150"/>
        <end position="172"/>
    </location>
</feature>
<dbReference type="GeneID" id="24100543"/>
<dbReference type="STRING" id="599839.J4I1I9"/>
<gene>
    <name evidence="10" type="ORF">FIBRA_07861</name>
</gene>
<dbReference type="PANTHER" id="PTHR31806">
    <property type="entry name" value="PURINE-CYTOSINE PERMEASE FCY2-RELATED"/>
    <property type="match status" value="1"/>
</dbReference>
<keyword evidence="6 7" id="KW-0472">Membrane</keyword>
<keyword evidence="3 7" id="KW-0813">Transport</keyword>
<keyword evidence="5 9" id="KW-1133">Transmembrane helix</keyword>
<evidence type="ECO:0000256" key="5">
    <source>
        <dbReference type="ARBA" id="ARBA00022989"/>
    </source>
</evidence>
<evidence type="ECO:0000256" key="3">
    <source>
        <dbReference type="ARBA" id="ARBA00022448"/>
    </source>
</evidence>
<evidence type="ECO:0008006" key="12">
    <source>
        <dbReference type="Google" id="ProtNLM"/>
    </source>
</evidence>
<dbReference type="PANTHER" id="PTHR31806:SF5">
    <property type="entry name" value="PURINE-CYTOSINE PERMEASE FCY21"/>
    <property type="match status" value="1"/>
</dbReference>
<feature type="transmembrane region" description="Helical" evidence="9">
    <location>
        <begin position="329"/>
        <end position="349"/>
    </location>
</feature>
<feature type="transmembrane region" description="Helical" evidence="9">
    <location>
        <begin position="415"/>
        <end position="434"/>
    </location>
</feature>
<dbReference type="HOGENOM" id="CLU_026016_2_1_1"/>
<dbReference type="Proteomes" id="UP000006352">
    <property type="component" value="Unassembled WGS sequence"/>
</dbReference>
<keyword evidence="4 9" id="KW-0812">Transmembrane</keyword>
<dbReference type="AlphaFoldDB" id="J4I1I9"/>
<dbReference type="InterPro" id="IPR026030">
    <property type="entry name" value="Pur-cyt_permease_Fcy2/21/22"/>
</dbReference>
<evidence type="ECO:0000313" key="10">
    <source>
        <dbReference type="EMBL" id="CCM05632.1"/>
    </source>
</evidence>
<proteinExistence type="inferred from homology"/>
<accession>J4I1I9</accession>
<dbReference type="GO" id="GO:0005886">
    <property type="term" value="C:plasma membrane"/>
    <property type="evidence" value="ECO:0007669"/>
    <property type="project" value="TreeGrafter"/>
</dbReference>
<dbReference type="RefSeq" id="XP_012184915.1">
    <property type="nucleotide sequence ID" value="XM_012329525.1"/>
</dbReference>
<dbReference type="InterPro" id="IPR001248">
    <property type="entry name" value="Pur-cyt_permease"/>
</dbReference>
<feature type="transmembrane region" description="Helical" evidence="9">
    <location>
        <begin position="83"/>
        <end position="108"/>
    </location>
</feature>
<dbReference type="PIRSF" id="PIRSF002744">
    <property type="entry name" value="Pur-cyt_permease"/>
    <property type="match status" value="1"/>
</dbReference>
<evidence type="ECO:0000256" key="6">
    <source>
        <dbReference type="ARBA" id="ARBA00023136"/>
    </source>
</evidence>
<dbReference type="Pfam" id="PF02133">
    <property type="entry name" value="Transp_cyt_pur"/>
    <property type="match status" value="1"/>
</dbReference>
<dbReference type="GO" id="GO:0022857">
    <property type="term" value="F:transmembrane transporter activity"/>
    <property type="evidence" value="ECO:0007669"/>
    <property type="project" value="InterPro"/>
</dbReference>
<evidence type="ECO:0000256" key="4">
    <source>
        <dbReference type="ARBA" id="ARBA00022692"/>
    </source>
</evidence>
<organism evidence="10 11">
    <name type="scientific">Fibroporia radiculosa</name>
    <dbReference type="NCBI Taxonomy" id="599839"/>
    <lineage>
        <taxon>Eukaryota</taxon>
        <taxon>Fungi</taxon>
        <taxon>Dikarya</taxon>
        <taxon>Basidiomycota</taxon>
        <taxon>Agaricomycotina</taxon>
        <taxon>Agaricomycetes</taxon>
        <taxon>Polyporales</taxon>
        <taxon>Fibroporiaceae</taxon>
        <taxon>Fibroporia</taxon>
    </lineage>
</organism>
<comment type="similarity">
    <text evidence="2 7">Belongs to the purine-cytosine permease (2.A.39) family.</text>
</comment>